<dbReference type="OrthoDB" id="9806197at2"/>
<evidence type="ECO:0000313" key="9">
    <source>
        <dbReference type="EMBL" id="VFP81336.1"/>
    </source>
</evidence>
<dbReference type="PANTHER" id="PTHR11735">
    <property type="entry name" value="TRNA N6-ADENOSINE THREONYLCARBAMOYLTRANSFERASE"/>
    <property type="match status" value="1"/>
</dbReference>
<evidence type="ECO:0000256" key="4">
    <source>
        <dbReference type="ARBA" id="ARBA00023004"/>
    </source>
</evidence>
<evidence type="ECO:0000256" key="1">
    <source>
        <dbReference type="ARBA" id="ARBA00022679"/>
    </source>
</evidence>
<dbReference type="InterPro" id="IPR017861">
    <property type="entry name" value="KAE1/TsaD"/>
</dbReference>
<dbReference type="Pfam" id="PF00814">
    <property type="entry name" value="TsaD"/>
    <property type="match status" value="1"/>
</dbReference>
<feature type="binding site" evidence="7">
    <location>
        <position position="117"/>
    </location>
    <ligand>
        <name>Fe cation</name>
        <dbReference type="ChEBI" id="CHEBI:24875"/>
    </ligand>
</feature>
<name>A0A451D697_9GAMM</name>
<feature type="binding site" evidence="7">
    <location>
        <position position="186"/>
    </location>
    <ligand>
        <name>substrate</name>
    </ligand>
</feature>
<dbReference type="Proteomes" id="UP000294344">
    <property type="component" value="Chromosome"/>
</dbReference>
<dbReference type="GO" id="GO:0002949">
    <property type="term" value="P:tRNA threonylcarbamoyladenosine modification"/>
    <property type="evidence" value="ECO:0007669"/>
    <property type="project" value="UniProtKB-UniRule"/>
</dbReference>
<comment type="caution">
    <text evidence="7">Lacks conserved residue(s) required for the propagation of feature annotation.</text>
</comment>
<evidence type="ECO:0000256" key="7">
    <source>
        <dbReference type="HAMAP-Rule" id="MF_01445"/>
    </source>
</evidence>
<keyword evidence="4 7" id="KW-0408">Iron</keyword>
<reference evidence="9 10" key="1">
    <citation type="submission" date="2019-02" db="EMBL/GenBank/DDBJ databases">
        <authorList>
            <person name="Manzano-Marin A."/>
            <person name="Manzano-Marin A."/>
        </authorList>
    </citation>
    <scope>NUCLEOTIDE SEQUENCE [LARGE SCALE GENOMIC DNA]</scope>
    <source>
        <strain evidence="9 10">BuCicurvipes</strain>
    </source>
</reference>
<evidence type="ECO:0000256" key="6">
    <source>
        <dbReference type="ARBA" id="ARBA00048117"/>
    </source>
</evidence>
<comment type="subcellular location">
    <subcellularLocation>
        <location evidence="7">Cytoplasm</location>
    </subcellularLocation>
</comment>
<dbReference type="SUPFAM" id="SSF53067">
    <property type="entry name" value="Actin-like ATPase domain"/>
    <property type="match status" value="2"/>
</dbReference>
<comment type="catalytic activity">
    <reaction evidence="6 7">
        <text>L-threonylcarbamoyladenylate + adenosine(37) in tRNA = N(6)-L-threonylcarbamoyladenosine(37) in tRNA + AMP + H(+)</text>
        <dbReference type="Rhea" id="RHEA:37059"/>
        <dbReference type="Rhea" id="RHEA-COMP:10162"/>
        <dbReference type="Rhea" id="RHEA-COMP:10163"/>
        <dbReference type="ChEBI" id="CHEBI:15378"/>
        <dbReference type="ChEBI" id="CHEBI:73682"/>
        <dbReference type="ChEBI" id="CHEBI:74411"/>
        <dbReference type="ChEBI" id="CHEBI:74418"/>
        <dbReference type="ChEBI" id="CHEBI:456215"/>
        <dbReference type="EC" id="2.3.1.234"/>
    </reaction>
</comment>
<dbReference type="EMBL" id="LR217710">
    <property type="protein sequence ID" value="VFP81336.1"/>
    <property type="molecule type" value="Genomic_DNA"/>
</dbReference>
<keyword evidence="2 7" id="KW-0819">tRNA processing</keyword>
<comment type="cofactor">
    <cofactor evidence="7">
        <name>Fe(2+)</name>
        <dbReference type="ChEBI" id="CHEBI:29033"/>
    </cofactor>
    <text evidence="7">Binds 1 Fe(2+) ion per subunit.</text>
</comment>
<dbReference type="PRINTS" id="PR00789">
    <property type="entry name" value="OSIALOPTASE"/>
</dbReference>
<comment type="similarity">
    <text evidence="7">Belongs to the KAE1 / TsaD family.</text>
</comment>
<evidence type="ECO:0000256" key="2">
    <source>
        <dbReference type="ARBA" id="ARBA00022694"/>
    </source>
</evidence>
<evidence type="ECO:0000256" key="3">
    <source>
        <dbReference type="ARBA" id="ARBA00022723"/>
    </source>
</evidence>
<accession>A0A451D697</accession>
<gene>
    <name evidence="7 9" type="primary">tsaD</name>
    <name evidence="9" type="ORF">BUCICURV3402_037</name>
</gene>
<dbReference type="InterPro" id="IPR000905">
    <property type="entry name" value="Gcp-like_dom"/>
</dbReference>
<evidence type="ECO:0000259" key="8">
    <source>
        <dbReference type="Pfam" id="PF00814"/>
    </source>
</evidence>
<protein>
    <recommendedName>
        <fullName evidence="7">tRNA N6-adenosine threonylcarbamoyltransferase</fullName>
        <ecNumber evidence="7">2.3.1.234</ecNumber>
    </recommendedName>
    <alternativeName>
        <fullName evidence="7">N6-L-threonylcarbamoyladenine synthase</fullName>
        <shortName evidence="7">t(6)A synthase</shortName>
    </alternativeName>
    <alternativeName>
        <fullName evidence="7">t(6)A37 threonylcarbamoyladenosine biosynthesis protein TsaD</fullName>
    </alternativeName>
    <alternativeName>
        <fullName evidence="7">tRNA threonylcarbamoyladenosine biosynthesis protein TsaD</fullName>
    </alternativeName>
</protein>
<evidence type="ECO:0000256" key="5">
    <source>
        <dbReference type="ARBA" id="ARBA00023315"/>
    </source>
</evidence>
<keyword evidence="7" id="KW-0963">Cytoplasm</keyword>
<dbReference type="AlphaFoldDB" id="A0A451D697"/>
<dbReference type="GO" id="GO:0061711">
    <property type="term" value="F:tRNA N(6)-L-threonylcarbamoyladenine synthase activity"/>
    <property type="evidence" value="ECO:0007669"/>
    <property type="project" value="UniProtKB-EC"/>
</dbReference>
<organism evidence="9 10">
    <name type="scientific">Buchnera aphidicola</name>
    <name type="common">Cinara curvipes</name>
    <dbReference type="NCBI Taxonomy" id="2518975"/>
    <lineage>
        <taxon>Bacteria</taxon>
        <taxon>Pseudomonadati</taxon>
        <taxon>Pseudomonadota</taxon>
        <taxon>Gammaproteobacteria</taxon>
        <taxon>Enterobacterales</taxon>
        <taxon>Erwiniaceae</taxon>
        <taxon>Buchnera</taxon>
    </lineage>
</organism>
<feature type="domain" description="Gcp-like" evidence="8">
    <location>
        <begin position="25"/>
        <end position="313"/>
    </location>
</feature>
<sequence length="343" mass="38184">MRILGIETSCDDTSVAVYDQKIGLIFHSTLNQNKVHSEFSGIVPELAARSHLDKLIFLIKKIFSQYSIDKNFITKKNIFDAIAYTIGPGFSGSLLVGSTIALSLSLSLNIPSISVNHLEGHLFSVMLNHTCNLFPFLALLVSGANTQLISAHRFGQYTILGETLDDSVGNVFDYIAKLLGLGYPGGKKLSDLAKYGQSGKYFFPRPMTKYSNLNFSFSGLKTHVKNIILNNSNLLQERFNIAKSFEEAIVDTLVIKCKLAIQKTNLKNFLVCGGVSSNHLLRKKLKNLVESKQGKCYFPKKIFCTDNAAMIAYVGFLKYNSNIYSRHNSIRVFPDLLINDNID</sequence>
<evidence type="ECO:0000313" key="10">
    <source>
        <dbReference type="Proteomes" id="UP000294344"/>
    </source>
</evidence>
<dbReference type="EC" id="2.3.1.234" evidence="7"/>
<keyword evidence="5 7" id="KW-0012">Acyltransferase</keyword>
<dbReference type="InterPro" id="IPR043129">
    <property type="entry name" value="ATPase_NBD"/>
</dbReference>
<dbReference type="RefSeq" id="WP_154029103.1">
    <property type="nucleotide sequence ID" value="NZ_LR217710.1"/>
</dbReference>
<dbReference type="InterPro" id="IPR022450">
    <property type="entry name" value="TsaD"/>
</dbReference>
<keyword evidence="3 7" id="KW-0479">Metal-binding</keyword>
<dbReference type="Gene3D" id="3.30.420.40">
    <property type="match status" value="2"/>
</dbReference>
<dbReference type="GO" id="GO:0005737">
    <property type="term" value="C:cytoplasm"/>
    <property type="evidence" value="ECO:0007669"/>
    <property type="project" value="UniProtKB-SubCell"/>
</dbReference>
<feature type="binding site" evidence="7">
    <location>
        <position position="121"/>
    </location>
    <ligand>
        <name>Fe cation</name>
        <dbReference type="ChEBI" id="CHEBI:24875"/>
    </ligand>
</feature>
<comment type="function">
    <text evidence="7">Required for the formation of a threonylcarbamoyl group on adenosine at position 37 (t(6)A37) in tRNAs that read codons beginning with adenine. Is involved in the transfer of the threonylcarbamoyl moiety of threonylcarbamoyl-AMP (TC-AMP) to the N6 group of A37, together with TsaE and TsaB. TsaD likely plays a direct catalytic role in this reaction.</text>
</comment>
<dbReference type="NCBIfam" id="TIGR00329">
    <property type="entry name" value="gcp_kae1"/>
    <property type="match status" value="1"/>
</dbReference>
<dbReference type="PANTHER" id="PTHR11735:SF6">
    <property type="entry name" value="TRNA N6-ADENOSINE THREONYLCARBAMOYLTRANSFERASE, MITOCHONDRIAL"/>
    <property type="match status" value="1"/>
</dbReference>
<proteinExistence type="inferred from homology"/>
<feature type="binding site" evidence="7">
    <location>
        <position position="173"/>
    </location>
    <ligand>
        <name>substrate</name>
    </ligand>
</feature>
<feature type="binding site" evidence="7">
    <location>
        <position position="306"/>
    </location>
    <ligand>
        <name>Fe cation</name>
        <dbReference type="ChEBI" id="CHEBI:24875"/>
    </ligand>
</feature>
<dbReference type="NCBIfam" id="TIGR03723">
    <property type="entry name" value="T6A_TsaD_YgjD"/>
    <property type="match status" value="1"/>
</dbReference>
<dbReference type="HAMAP" id="MF_01445">
    <property type="entry name" value="TsaD"/>
    <property type="match status" value="1"/>
</dbReference>
<dbReference type="GO" id="GO:0005506">
    <property type="term" value="F:iron ion binding"/>
    <property type="evidence" value="ECO:0007669"/>
    <property type="project" value="UniProtKB-UniRule"/>
</dbReference>
<feature type="binding site" evidence="7">
    <location>
        <begin position="140"/>
        <end position="144"/>
    </location>
    <ligand>
        <name>substrate</name>
    </ligand>
</feature>
<feature type="binding site" evidence="7">
    <location>
        <position position="278"/>
    </location>
    <ligand>
        <name>substrate</name>
    </ligand>
</feature>
<keyword evidence="1 7" id="KW-0808">Transferase</keyword>